<dbReference type="EC" id="4.2.1.51" evidence="7"/>
<comment type="catalytic activity">
    <reaction evidence="1">
        <text>chorismate = prephenate</text>
        <dbReference type="Rhea" id="RHEA:13897"/>
        <dbReference type="ChEBI" id="CHEBI:29748"/>
        <dbReference type="ChEBI" id="CHEBI:29934"/>
        <dbReference type="EC" id="5.4.99.5"/>
    </reaction>
</comment>
<gene>
    <name evidence="23" type="primary">pheA</name>
    <name evidence="23" type="ORF">H9847_10415</name>
</gene>
<evidence type="ECO:0000256" key="11">
    <source>
        <dbReference type="ARBA" id="ARBA00023141"/>
    </source>
</evidence>
<reference evidence="23" key="1">
    <citation type="journal article" date="2021" name="PeerJ">
        <title>Extensive microbial diversity within the chicken gut microbiome revealed by metagenomics and culture.</title>
        <authorList>
            <person name="Gilroy R."/>
            <person name="Ravi A."/>
            <person name="Getino M."/>
            <person name="Pursley I."/>
            <person name="Horton D.L."/>
            <person name="Alikhan N.F."/>
            <person name="Baker D."/>
            <person name="Gharbi K."/>
            <person name="Hall N."/>
            <person name="Watson M."/>
            <person name="Adriaenssens E.M."/>
            <person name="Foster-Nyarko E."/>
            <person name="Jarju S."/>
            <person name="Secka A."/>
            <person name="Antonio M."/>
            <person name="Oren A."/>
            <person name="Chaudhuri R.R."/>
            <person name="La Ragione R."/>
            <person name="Hildebrand F."/>
            <person name="Pallen M.J."/>
        </authorList>
    </citation>
    <scope>NUCLEOTIDE SEQUENCE</scope>
    <source>
        <strain evidence="23">378</strain>
    </source>
</reference>
<dbReference type="NCBIfam" id="NF008865">
    <property type="entry name" value="PRK11898.1"/>
    <property type="match status" value="1"/>
</dbReference>
<dbReference type="EMBL" id="JAHLFE010000214">
    <property type="protein sequence ID" value="MBU3845255.1"/>
    <property type="molecule type" value="Genomic_DNA"/>
</dbReference>
<evidence type="ECO:0000256" key="4">
    <source>
        <dbReference type="ARBA" id="ARBA00004741"/>
    </source>
</evidence>
<evidence type="ECO:0000256" key="8">
    <source>
        <dbReference type="ARBA" id="ARBA00014401"/>
    </source>
</evidence>
<evidence type="ECO:0000256" key="10">
    <source>
        <dbReference type="ARBA" id="ARBA00022605"/>
    </source>
</evidence>
<evidence type="ECO:0000256" key="17">
    <source>
        <dbReference type="ARBA" id="ARBA00031520"/>
    </source>
</evidence>
<dbReference type="AlphaFoldDB" id="A0A948TI06"/>
<feature type="domain" description="Prephenate dehydratase" evidence="21">
    <location>
        <begin position="103"/>
        <end position="292"/>
    </location>
</feature>
<evidence type="ECO:0000256" key="1">
    <source>
        <dbReference type="ARBA" id="ARBA00000824"/>
    </source>
</evidence>
<protein>
    <recommendedName>
        <fullName evidence="8">Bifunctional chorismate mutase/prephenate dehydratase</fullName>
        <ecNumber evidence="7">4.2.1.51</ecNumber>
        <ecNumber evidence="6">5.4.99.5</ecNumber>
    </recommendedName>
    <alternativeName>
        <fullName evidence="17">Chorismate mutase-prephenate dehydratase</fullName>
    </alternativeName>
    <alternativeName>
        <fullName evidence="16">p-protein</fullName>
    </alternativeName>
</protein>
<comment type="caution">
    <text evidence="23">The sequence shown here is derived from an EMBL/GenBank/DDBJ whole genome shotgun (WGS) entry which is preliminary data.</text>
</comment>
<keyword evidence="10" id="KW-0028">Amino-acid biosynthesis</keyword>
<dbReference type="CDD" id="cd13631">
    <property type="entry name" value="PBP2_Ct-PDT_like"/>
    <property type="match status" value="1"/>
</dbReference>
<dbReference type="InterPro" id="IPR008242">
    <property type="entry name" value="Chor_mutase/pphenate_deHydtase"/>
</dbReference>
<organism evidence="23 24">
    <name type="scientific">Candidatus Anaerobiospirillum pullicola</name>
    <dbReference type="NCBI Taxonomy" id="2838451"/>
    <lineage>
        <taxon>Bacteria</taxon>
        <taxon>Pseudomonadati</taxon>
        <taxon>Pseudomonadota</taxon>
        <taxon>Gammaproteobacteria</taxon>
        <taxon>Aeromonadales</taxon>
        <taxon>Succinivibrionaceae</taxon>
        <taxon>Anaerobiospirillum</taxon>
    </lineage>
</organism>
<dbReference type="SUPFAM" id="SSF55021">
    <property type="entry name" value="ACT-like"/>
    <property type="match status" value="1"/>
</dbReference>
<dbReference type="InterPro" id="IPR001086">
    <property type="entry name" value="Preph_deHydtase"/>
</dbReference>
<dbReference type="PROSITE" id="PS00857">
    <property type="entry name" value="PREPHENATE_DEHYDR_1"/>
    <property type="match status" value="1"/>
</dbReference>
<comment type="pathway">
    <text evidence="5">Metabolic intermediate biosynthesis; prephenate biosynthesis; prephenate from chorismate: step 1/1.</text>
</comment>
<dbReference type="SUPFAM" id="SSF53850">
    <property type="entry name" value="Periplasmic binding protein-like II"/>
    <property type="match status" value="1"/>
</dbReference>
<dbReference type="SMART" id="SM00830">
    <property type="entry name" value="CM_2"/>
    <property type="match status" value="1"/>
</dbReference>
<feature type="domain" description="ACT" evidence="22">
    <location>
        <begin position="307"/>
        <end position="387"/>
    </location>
</feature>
<dbReference type="SUPFAM" id="SSF48600">
    <property type="entry name" value="Chorismate mutase II"/>
    <property type="match status" value="1"/>
</dbReference>
<dbReference type="PIRSF" id="PIRSF001500">
    <property type="entry name" value="Chor_mut_pdt_Ppr"/>
    <property type="match status" value="1"/>
</dbReference>
<comment type="subcellular location">
    <subcellularLocation>
        <location evidence="3">Cytoplasm</location>
    </subcellularLocation>
</comment>
<dbReference type="GO" id="GO:0005737">
    <property type="term" value="C:cytoplasm"/>
    <property type="evidence" value="ECO:0007669"/>
    <property type="project" value="UniProtKB-SubCell"/>
</dbReference>
<keyword evidence="13" id="KW-0413">Isomerase</keyword>
<dbReference type="Gene3D" id="3.40.190.10">
    <property type="entry name" value="Periplasmic binding protein-like II"/>
    <property type="match status" value="2"/>
</dbReference>
<dbReference type="InterPro" id="IPR018528">
    <property type="entry name" value="Preph_deHydtase_CS"/>
</dbReference>
<evidence type="ECO:0000256" key="13">
    <source>
        <dbReference type="ARBA" id="ARBA00023235"/>
    </source>
</evidence>
<evidence type="ECO:0000259" key="20">
    <source>
        <dbReference type="PROSITE" id="PS51168"/>
    </source>
</evidence>
<keyword evidence="14 23" id="KW-0456">Lyase</keyword>
<evidence type="ECO:0000256" key="9">
    <source>
        <dbReference type="ARBA" id="ARBA00022490"/>
    </source>
</evidence>
<keyword evidence="12" id="KW-0584">Phenylalanine biosynthesis</keyword>
<evidence type="ECO:0000256" key="15">
    <source>
        <dbReference type="ARBA" id="ARBA00023268"/>
    </source>
</evidence>
<comment type="function">
    <text evidence="2">Catalyzes the Claisen rearrangement of chorismate to prephenate and the decarboxylation/dehydration of prephenate to phenylpyruvate.</text>
</comment>
<evidence type="ECO:0000256" key="16">
    <source>
        <dbReference type="ARBA" id="ARBA00031175"/>
    </source>
</evidence>
<reference evidence="23" key="2">
    <citation type="submission" date="2021-04" db="EMBL/GenBank/DDBJ databases">
        <authorList>
            <person name="Gilroy R."/>
        </authorList>
    </citation>
    <scope>NUCLEOTIDE SEQUENCE</scope>
    <source>
        <strain evidence="23">378</strain>
    </source>
</reference>
<dbReference type="GO" id="GO:0046417">
    <property type="term" value="P:chorismate metabolic process"/>
    <property type="evidence" value="ECO:0007669"/>
    <property type="project" value="InterPro"/>
</dbReference>
<evidence type="ECO:0000256" key="7">
    <source>
        <dbReference type="ARBA" id="ARBA00013147"/>
    </source>
</evidence>
<evidence type="ECO:0000256" key="5">
    <source>
        <dbReference type="ARBA" id="ARBA00004817"/>
    </source>
</evidence>
<evidence type="ECO:0000313" key="24">
    <source>
        <dbReference type="Proteomes" id="UP000733611"/>
    </source>
</evidence>
<dbReference type="InterPro" id="IPR002701">
    <property type="entry name" value="CM_II_prokaryot"/>
</dbReference>
<dbReference type="PROSITE" id="PS51171">
    <property type="entry name" value="PREPHENATE_DEHYDR_3"/>
    <property type="match status" value="1"/>
</dbReference>
<evidence type="ECO:0000256" key="2">
    <source>
        <dbReference type="ARBA" id="ARBA00002364"/>
    </source>
</evidence>
<evidence type="ECO:0000313" key="23">
    <source>
        <dbReference type="EMBL" id="MBU3845255.1"/>
    </source>
</evidence>
<proteinExistence type="predicted"/>
<dbReference type="InterPro" id="IPR036263">
    <property type="entry name" value="Chorismate_II_sf"/>
</dbReference>
<sequence length="393" mass="44524">MRDLRDCRIAIDDIDQQIISLLQARQDVARDVAIYKLAHDQGIVDKQREEQKLSTLMNKAVEAGISPSMVRSIYEKIMAHTVSYEQSYIVSQVNNKDFARSTSVAYLGTKGTYSHLATHRYFEHYENRMREQSCTSFSEIVAQVESGNCEYGVLPIENSNSGSINEAVDTMQTMEASIVGEIFYPIDHSILSVQSAPNAEQGEIDYAQITTVYSHPQPVTQCSNFLKTHLAHAQVIYTHASSEAMEKVKELNDPHAIALGSMHAARYYGLHPLVSDIANNKNNYTRFIILSKTPISVPLTMSAKTSLLFSTKKYTPGSLINVLNEFSRHEINLTKLYSRPLEMQARETWEEIFFVDLEANLNTPVMQEIMSRIKEHTTNLKILGCYLSDERHK</sequence>
<dbReference type="Gene3D" id="1.20.59.10">
    <property type="entry name" value="Chorismate mutase"/>
    <property type="match status" value="1"/>
</dbReference>
<evidence type="ECO:0000259" key="21">
    <source>
        <dbReference type="PROSITE" id="PS51171"/>
    </source>
</evidence>
<dbReference type="Proteomes" id="UP000733611">
    <property type="component" value="Unassembled WGS sequence"/>
</dbReference>
<dbReference type="InterPro" id="IPR036979">
    <property type="entry name" value="CM_dom_sf"/>
</dbReference>
<dbReference type="InterPro" id="IPR002912">
    <property type="entry name" value="ACT_dom"/>
</dbReference>
<keyword evidence="9" id="KW-0963">Cytoplasm</keyword>
<keyword evidence="11" id="KW-0057">Aromatic amino acid biosynthesis</keyword>
<feature type="site" description="Essential for prephenate dehydratase activity" evidence="19">
    <location>
        <position position="285"/>
    </location>
</feature>
<feature type="domain" description="Chorismate mutase" evidence="20">
    <location>
        <begin position="1"/>
        <end position="89"/>
    </location>
</feature>
<dbReference type="GO" id="GO:0004106">
    <property type="term" value="F:chorismate mutase activity"/>
    <property type="evidence" value="ECO:0007669"/>
    <property type="project" value="UniProtKB-EC"/>
</dbReference>
<evidence type="ECO:0000256" key="14">
    <source>
        <dbReference type="ARBA" id="ARBA00023239"/>
    </source>
</evidence>
<evidence type="ECO:0000259" key="22">
    <source>
        <dbReference type="PROSITE" id="PS51671"/>
    </source>
</evidence>
<dbReference type="Pfam" id="PF01817">
    <property type="entry name" value="CM_2"/>
    <property type="match status" value="1"/>
</dbReference>
<dbReference type="EC" id="5.4.99.5" evidence="6"/>
<dbReference type="CDD" id="cd04905">
    <property type="entry name" value="ACT_CM-PDT"/>
    <property type="match status" value="1"/>
</dbReference>
<dbReference type="GO" id="GO:0004664">
    <property type="term" value="F:prephenate dehydratase activity"/>
    <property type="evidence" value="ECO:0007669"/>
    <property type="project" value="UniProtKB-EC"/>
</dbReference>
<dbReference type="Gene3D" id="3.30.70.260">
    <property type="match status" value="1"/>
</dbReference>
<evidence type="ECO:0000256" key="18">
    <source>
        <dbReference type="ARBA" id="ARBA00047848"/>
    </source>
</evidence>
<comment type="catalytic activity">
    <reaction evidence="18">
        <text>prephenate + H(+) = 3-phenylpyruvate + CO2 + H2O</text>
        <dbReference type="Rhea" id="RHEA:21648"/>
        <dbReference type="ChEBI" id="CHEBI:15377"/>
        <dbReference type="ChEBI" id="CHEBI:15378"/>
        <dbReference type="ChEBI" id="CHEBI:16526"/>
        <dbReference type="ChEBI" id="CHEBI:18005"/>
        <dbReference type="ChEBI" id="CHEBI:29934"/>
        <dbReference type="EC" id="4.2.1.51"/>
    </reaction>
</comment>
<dbReference type="PROSITE" id="PS51671">
    <property type="entry name" value="ACT"/>
    <property type="match status" value="1"/>
</dbReference>
<name>A0A948TI06_9GAMM</name>
<dbReference type="InterPro" id="IPR045865">
    <property type="entry name" value="ACT-like_dom_sf"/>
</dbReference>
<evidence type="ECO:0000256" key="6">
    <source>
        <dbReference type="ARBA" id="ARBA00012404"/>
    </source>
</evidence>
<dbReference type="PANTHER" id="PTHR21022">
    <property type="entry name" value="PREPHENATE DEHYDRATASE P PROTEIN"/>
    <property type="match status" value="1"/>
</dbReference>
<dbReference type="GO" id="GO:0009094">
    <property type="term" value="P:L-phenylalanine biosynthetic process"/>
    <property type="evidence" value="ECO:0007669"/>
    <property type="project" value="UniProtKB-KW"/>
</dbReference>
<comment type="pathway">
    <text evidence="4">Amino-acid biosynthesis; L-phenylalanine biosynthesis; phenylpyruvate from prephenate: step 1/1.</text>
</comment>
<dbReference type="Pfam" id="PF00800">
    <property type="entry name" value="PDT"/>
    <property type="match status" value="1"/>
</dbReference>
<keyword evidence="15" id="KW-0511">Multifunctional enzyme</keyword>
<evidence type="ECO:0000256" key="3">
    <source>
        <dbReference type="ARBA" id="ARBA00004496"/>
    </source>
</evidence>
<dbReference type="PANTHER" id="PTHR21022:SF19">
    <property type="entry name" value="PREPHENATE DEHYDRATASE-RELATED"/>
    <property type="match status" value="1"/>
</dbReference>
<dbReference type="PROSITE" id="PS51168">
    <property type="entry name" value="CHORISMATE_MUT_2"/>
    <property type="match status" value="1"/>
</dbReference>
<evidence type="ECO:0000256" key="12">
    <source>
        <dbReference type="ARBA" id="ARBA00023222"/>
    </source>
</evidence>
<evidence type="ECO:0000256" key="19">
    <source>
        <dbReference type="PIRSR" id="PIRSR001500-2"/>
    </source>
</evidence>
<accession>A0A948TI06</accession>